<dbReference type="InterPro" id="IPR032023">
    <property type="entry name" value="GCC2_Rab_bind"/>
</dbReference>
<evidence type="ECO:0000256" key="4">
    <source>
        <dbReference type="ARBA" id="ARBA00023054"/>
    </source>
</evidence>
<keyword evidence="9" id="KW-1185">Reference proteome</keyword>
<sequence length="1647" mass="188442">MEQDPGGSGAESAAPSPAAKSKLDTLSKDDLIKFAKKQMAAMQKMKSRCADLEKEVESTKRQNKSSNSSSDDSTLIQELTERMDALLLEKAEIQQSLSLSRKDLEKTKQLGKDDLAKLQGEFDHVMEDHQRKIKTLESRIDESNNKHKEEVAFFQKLLKEREESDRERDSERERERQAEHARAKESVEEVRRCLEVQLQTLLTELEATREGKTQEIAELQESHQRELTEGQQEVENLKEELAQKSLQHEEEMRALEEDCEMERDRLLLLHEELTEQLALKDSYLQDVQEEDEDPARGSGIAKMLALSGLSLGESSHNDGEEMETGRLRSALEDLQAQNTMLQDELTLLSNVKSEQEAELERVKEEFQLEKEEMEFKINELQLTRDSISNDSVGTLYPDQQQVQGESKESATNPEEQQNLRDHCEDLTRDRDSALAECQHMRGILQGVETELVEKTKDFVDQYNAVKEHGASTLQELHDKIAHLSQERDALLVKVKEVTEENNTLSDTMAQQKLKPEGSIAEDQKLQASVEEQTSLVGELKQSVEELTKQNEEILSEMQMKENMTQDLKEMVTRLTEERDKIQSLLQTRMKEMQNLNDESAKEFERLLEGKERDALLLTEEKEKELKGLKKEKEEEVQHLNEEREKIEESLKEEVKRQQEIVSVLELSIKELAKEKTDIHQKLEEASSGLAKAQDNKELLCSKLAAVEAQLEQETSEKHQLEERLSSATEEAEQSRTSIGALEENMNEALKNASDEVEELRVRVDELEKERDLLKNTLEQAQGERSLEEVHKELQAHITNLEQERDMLKNNVVELVKDNEGLQKDLLDLKSVSEKISEENQKLMAQVSLMTEEKEEGEMEDMQRERRAFSDQLTEKDSLISQLRSEMSALQESASSEETADNEFTQKIAILEKEKKEKDERMNKIKAVAVKAKKELDISKKEIANLNEVVGSLKAEKEKVSSSMKDIIHGAEGYKNLQIDYDKQTEQLDKEREKVEAAERQIAELTKRLSSAVTQYELLSSQKEDLLAGGETIRSTVRQLEAQNQELQRHTASLDKDLMAERAMKEQKIKDLSSAVKEVEELTAQLHKQQQQSQQTAQELEQLRKEAQQNSLMDMEMADYERLVRDLNSKISEKDECAEELNSQINTLSQKEDTLKQEIEALKSQLDQGEEKTSMMKQLLVQTKKDLADAKKQGSSLMMQQASLTGELEANQQQLESSKIAVCDLTAELHRLQEQLRSTVEQQQRTCSSLQQRINSLQQEKDDATAELAATTGEFEGYKVRVHNVLKQQKKKTTSQSEGDSGKLEREQFSSKVDQLKSRLAESQQSLQSSTAELQQLQTEHDTLLERHNKILQETVSKEAELRERLMSVQSEKMALRSDLSQAQSDLLSQVEAQRQTYREQLRRMQDDHRATVETLQSQLTRVEEQLFSLQNQNSAVSVQSSRKSLSSDPQRRNTDQNQVGMGLMALSDLQSMAREEGEGMEMTESESPSPARTPFPSLEQLLMSPDPKQEPFVWTVEPTKEELSQKLTTATRSMEHMNSLLHETEATNAALMEQITLLKSELRRLERNQEREKSVANLEYLKNVLLQFIFLRSVSERQALLPVIHTMLQLSPEEKSKLAAIAQGEEEVSGARGSGWSSYLHSWSGIR</sequence>
<dbReference type="Pfam" id="PF16704">
    <property type="entry name" value="Rab_bind"/>
    <property type="match status" value="1"/>
</dbReference>
<feature type="compositionally biased region" description="Low complexity" evidence="6">
    <location>
        <begin position="10"/>
        <end position="19"/>
    </location>
</feature>
<feature type="compositionally biased region" description="Basic and acidic residues" evidence="6">
    <location>
        <begin position="1299"/>
        <end position="1309"/>
    </location>
</feature>
<feature type="region of interest" description="Disordered" evidence="6">
    <location>
        <begin position="1474"/>
        <end position="1498"/>
    </location>
</feature>
<keyword evidence="4 5" id="KW-0175">Coiled coil</keyword>
<dbReference type="FunFam" id="1.10.220.60:FF:000003">
    <property type="entry name" value="GRIP and coiled-coil domain-containing protein 2"/>
    <property type="match status" value="1"/>
</dbReference>
<feature type="compositionally biased region" description="Low complexity" evidence="6">
    <location>
        <begin position="1431"/>
        <end position="1447"/>
    </location>
</feature>
<feature type="region of interest" description="Disordered" evidence="6">
    <location>
        <begin position="1431"/>
        <end position="1461"/>
    </location>
</feature>
<feature type="region of interest" description="Disordered" evidence="6">
    <location>
        <begin position="158"/>
        <end position="185"/>
    </location>
</feature>
<dbReference type="GO" id="GO:0034499">
    <property type="term" value="P:late endosome to Golgi transport"/>
    <property type="evidence" value="ECO:0007669"/>
    <property type="project" value="TreeGrafter"/>
</dbReference>
<feature type="compositionally biased region" description="Basic and acidic residues" evidence="6">
    <location>
        <begin position="48"/>
        <end position="60"/>
    </location>
</feature>
<comment type="caution">
    <text evidence="8">The sequence shown here is derived from an EMBL/GenBank/DDBJ whole genome shotgun (WGS) entry which is preliminary data.</text>
</comment>
<evidence type="ECO:0000256" key="2">
    <source>
        <dbReference type="ARBA" id="ARBA00022490"/>
    </source>
</evidence>
<keyword evidence="2" id="KW-0963">Cytoplasm</keyword>
<dbReference type="SMART" id="SM00755">
    <property type="entry name" value="Grip"/>
    <property type="match status" value="1"/>
</dbReference>
<feature type="compositionally biased region" description="Low complexity" evidence="6">
    <location>
        <begin position="64"/>
        <end position="74"/>
    </location>
</feature>
<reference evidence="8" key="1">
    <citation type="submission" date="2020-03" db="EMBL/GenBank/DDBJ databases">
        <authorList>
            <person name="Weist P."/>
        </authorList>
    </citation>
    <scope>NUCLEOTIDE SEQUENCE</scope>
</reference>
<evidence type="ECO:0000256" key="3">
    <source>
        <dbReference type="ARBA" id="ARBA00022553"/>
    </source>
</evidence>
<dbReference type="PROSITE" id="PS50913">
    <property type="entry name" value="GRIP"/>
    <property type="match status" value="1"/>
</dbReference>
<evidence type="ECO:0000256" key="1">
    <source>
        <dbReference type="ARBA" id="ARBA00004496"/>
    </source>
</evidence>
<feature type="region of interest" description="Disordered" evidence="6">
    <location>
        <begin position="712"/>
        <end position="736"/>
    </location>
</feature>
<protein>
    <recommendedName>
        <fullName evidence="7">GRIP domain-containing protein</fullName>
    </recommendedName>
</protein>
<dbReference type="InterPro" id="IPR000237">
    <property type="entry name" value="GRIP_dom"/>
</dbReference>
<dbReference type="EMBL" id="CADEAL010001258">
    <property type="protein sequence ID" value="CAB1430675.1"/>
    <property type="molecule type" value="Genomic_DNA"/>
</dbReference>
<gene>
    <name evidence="8" type="ORF">PLEPLA_LOCUS18660</name>
</gene>
<feature type="region of interest" description="Disordered" evidence="6">
    <location>
        <begin position="1"/>
        <end position="25"/>
    </location>
</feature>
<name>A0A9N7UH40_PLEPL</name>
<evidence type="ECO:0000313" key="9">
    <source>
        <dbReference type="Proteomes" id="UP001153269"/>
    </source>
</evidence>
<feature type="coiled-coil region" evidence="5">
    <location>
        <begin position="1541"/>
        <end position="1575"/>
    </location>
</feature>
<feature type="compositionally biased region" description="Basic and acidic residues" evidence="6">
    <location>
        <begin position="714"/>
        <end position="724"/>
    </location>
</feature>
<dbReference type="PANTHER" id="PTHR18902">
    <property type="entry name" value="NUCLEAR MITOTIC APPARATUS PROTEIN 1-RELATED"/>
    <property type="match status" value="1"/>
</dbReference>
<dbReference type="InterPro" id="IPR051841">
    <property type="entry name" value="MT-Golgi_org_protein"/>
</dbReference>
<comment type="subcellular location">
    <subcellularLocation>
        <location evidence="1">Cytoplasm</location>
    </subcellularLocation>
</comment>
<feature type="region of interest" description="Disordered" evidence="6">
    <location>
        <begin position="43"/>
        <end position="77"/>
    </location>
</feature>
<dbReference type="Gene3D" id="1.10.287.1490">
    <property type="match status" value="1"/>
</dbReference>
<evidence type="ECO:0000256" key="6">
    <source>
        <dbReference type="SAM" id="MobiDB-lite"/>
    </source>
</evidence>
<keyword evidence="3" id="KW-0597">Phosphoprotein</keyword>
<evidence type="ECO:0000256" key="5">
    <source>
        <dbReference type="SAM" id="Coils"/>
    </source>
</evidence>
<feature type="coiled-coil region" evidence="5">
    <location>
        <begin position="324"/>
        <end position="390"/>
    </location>
</feature>
<dbReference type="PANTHER" id="PTHR18902:SF25">
    <property type="entry name" value="GRIP AND COILED-COIL DOMAIN-CONTAINING PROTEIN 2"/>
    <property type="match status" value="1"/>
</dbReference>
<dbReference type="Pfam" id="PF01465">
    <property type="entry name" value="GRIP"/>
    <property type="match status" value="1"/>
</dbReference>
<dbReference type="GO" id="GO:0005794">
    <property type="term" value="C:Golgi apparatus"/>
    <property type="evidence" value="ECO:0007669"/>
    <property type="project" value="TreeGrafter"/>
</dbReference>
<organism evidence="8 9">
    <name type="scientific">Pleuronectes platessa</name>
    <name type="common">European plaice</name>
    <dbReference type="NCBI Taxonomy" id="8262"/>
    <lineage>
        <taxon>Eukaryota</taxon>
        <taxon>Metazoa</taxon>
        <taxon>Chordata</taxon>
        <taxon>Craniata</taxon>
        <taxon>Vertebrata</taxon>
        <taxon>Euteleostomi</taxon>
        <taxon>Actinopterygii</taxon>
        <taxon>Neopterygii</taxon>
        <taxon>Teleostei</taxon>
        <taxon>Neoteleostei</taxon>
        <taxon>Acanthomorphata</taxon>
        <taxon>Carangaria</taxon>
        <taxon>Pleuronectiformes</taxon>
        <taxon>Pleuronectoidei</taxon>
        <taxon>Pleuronectidae</taxon>
        <taxon>Pleuronectes</taxon>
    </lineage>
</organism>
<feature type="coiled-coil region" evidence="5">
    <location>
        <begin position="1232"/>
        <end position="1273"/>
    </location>
</feature>
<evidence type="ECO:0000313" key="8">
    <source>
        <dbReference type="EMBL" id="CAB1430675.1"/>
    </source>
</evidence>
<feature type="domain" description="GRIP" evidence="7">
    <location>
        <begin position="1571"/>
        <end position="1621"/>
    </location>
</feature>
<feature type="region of interest" description="Disordered" evidence="6">
    <location>
        <begin position="1288"/>
        <end position="1309"/>
    </location>
</feature>
<evidence type="ECO:0000259" key="7">
    <source>
        <dbReference type="PROSITE" id="PS50913"/>
    </source>
</evidence>
<dbReference type="Gene3D" id="1.10.220.60">
    <property type="entry name" value="GRIP domain"/>
    <property type="match status" value="1"/>
</dbReference>
<feature type="compositionally biased region" description="Polar residues" evidence="6">
    <location>
        <begin position="399"/>
        <end position="416"/>
    </location>
</feature>
<dbReference type="Proteomes" id="UP001153269">
    <property type="component" value="Unassembled WGS sequence"/>
</dbReference>
<proteinExistence type="predicted"/>
<accession>A0A9N7UH40</accession>
<feature type="region of interest" description="Disordered" evidence="6">
    <location>
        <begin position="399"/>
        <end position="419"/>
    </location>
</feature>